<feature type="transmembrane region" description="Helical" evidence="1">
    <location>
        <begin position="211"/>
        <end position="233"/>
    </location>
</feature>
<feature type="transmembrane region" description="Helical" evidence="1">
    <location>
        <begin position="322"/>
        <end position="338"/>
    </location>
</feature>
<keyword evidence="1" id="KW-0812">Transmembrane</keyword>
<dbReference type="AlphaFoldDB" id="A0AAW2ZH21"/>
<protein>
    <submittedName>
        <fullName evidence="2">Uncharacterized protein</fullName>
    </submittedName>
</protein>
<comment type="caution">
    <text evidence="2">The sequence shown here is derived from an EMBL/GenBank/DDBJ whole genome shotgun (WGS) entry which is preliminary data.</text>
</comment>
<evidence type="ECO:0000313" key="3">
    <source>
        <dbReference type="Proteomes" id="UP001431209"/>
    </source>
</evidence>
<dbReference type="GO" id="GO:1904294">
    <property type="term" value="P:positive regulation of ERAD pathway"/>
    <property type="evidence" value="ECO:0007669"/>
    <property type="project" value="TreeGrafter"/>
</dbReference>
<feature type="transmembrane region" description="Helical" evidence="1">
    <location>
        <begin position="34"/>
        <end position="52"/>
    </location>
</feature>
<keyword evidence="1" id="KW-0472">Membrane</keyword>
<dbReference type="GO" id="GO:0034976">
    <property type="term" value="P:response to endoplasmic reticulum stress"/>
    <property type="evidence" value="ECO:0007669"/>
    <property type="project" value="TreeGrafter"/>
</dbReference>
<dbReference type="InterPro" id="IPR019144">
    <property type="entry name" value="Membralin"/>
</dbReference>
<gene>
    <name evidence="2" type="ORF">AKO1_009018</name>
</gene>
<keyword evidence="3" id="KW-1185">Reference proteome</keyword>
<name>A0AAW2ZH21_9EUKA</name>
<reference evidence="2 3" key="1">
    <citation type="submission" date="2024-03" db="EMBL/GenBank/DDBJ databases">
        <title>The Acrasis kona genome and developmental transcriptomes reveal deep origins of eukaryotic multicellular pathways.</title>
        <authorList>
            <person name="Sheikh S."/>
            <person name="Fu C.-J."/>
            <person name="Brown M.W."/>
            <person name="Baldauf S.L."/>
        </authorList>
    </citation>
    <scope>NUCLEOTIDE SEQUENCE [LARGE SCALE GENOMIC DNA]</scope>
    <source>
        <strain evidence="2 3">ATCC MYA-3509</strain>
    </source>
</reference>
<accession>A0AAW2ZH21</accession>
<dbReference type="GO" id="GO:0005783">
    <property type="term" value="C:endoplasmic reticulum"/>
    <property type="evidence" value="ECO:0007669"/>
    <property type="project" value="TreeGrafter"/>
</dbReference>
<dbReference type="PANTHER" id="PTHR21650:SF4">
    <property type="entry name" value="MEMBRALIN"/>
    <property type="match status" value="1"/>
</dbReference>
<organism evidence="2 3">
    <name type="scientific">Acrasis kona</name>
    <dbReference type="NCBI Taxonomy" id="1008807"/>
    <lineage>
        <taxon>Eukaryota</taxon>
        <taxon>Discoba</taxon>
        <taxon>Heterolobosea</taxon>
        <taxon>Tetramitia</taxon>
        <taxon>Eutetramitia</taxon>
        <taxon>Acrasidae</taxon>
        <taxon>Acrasis</taxon>
    </lineage>
</organism>
<feature type="transmembrane region" description="Helical" evidence="1">
    <location>
        <begin position="152"/>
        <end position="172"/>
    </location>
</feature>
<dbReference type="Pfam" id="PF09746">
    <property type="entry name" value="Membralin"/>
    <property type="match status" value="1"/>
</dbReference>
<proteinExistence type="predicted"/>
<feature type="transmembrane region" description="Helical" evidence="1">
    <location>
        <begin position="254"/>
        <end position="275"/>
    </location>
</feature>
<dbReference type="PANTHER" id="PTHR21650">
    <property type="entry name" value="MEMBRALIN/KINETOCHORE PROTEIN NUF2"/>
    <property type="match status" value="1"/>
</dbReference>
<keyword evidence="1" id="KW-1133">Transmembrane helix</keyword>
<sequence length="400" mass="46986">MEHEGSSHQYFDVTHILRQIFAGSVKITRYIEGIILWLAFMLFVLWCTLHFAHVNGIIRDMDNNTCIGDLIQSHNLTKSHRIIKIYVEGIISSNLDVDSEYASTFNDSQVFAYSKEKGFLYLTSSMKEELDIKMLTIKIPWSHECFSETSIFHTYMMALLVGYDTFMLNQFVRYGNASGVMYSVSDQEMYNLGFAEKKYLEKEELTEWDSILWSKLSIVVQYVITVCLVHFLLKHTQTNALRLILSLQRFSIQGLQLPFLRSSIFCNLFNCLIFLPVMKGVVMYLGQQMFDDQRLSFLLCGLLWIFQIFMVMCSNTSTTKNYLPWFVHSYCILFLIYVRNYPFGYTYLSCAVLHLCILHLLLHFWNSCEHQHYLNHPFVAQRRQPEHVLVIRLRQPDVIL</sequence>
<evidence type="ECO:0000313" key="2">
    <source>
        <dbReference type="EMBL" id="KAL0489101.1"/>
    </source>
</evidence>
<feature type="transmembrane region" description="Helical" evidence="1">
    <location>
        <begin position="295"/>
        <end position="315"/>
    </location>
</feature>
<feature type="transmembrane region" description="Helical" evidence="1">
    <location>
        <begin position="344"/>
        <end position="365"/>
    </location>
</feature>
<evidence type="ECO:0000256" key="1">
    <source>
        <dbReference type="SAM" id="Phobius"/>
    </source>
</evidence>
<dbReference type="Proteomes" id="UP001431209">
    <property type="component" value="Unassembled WGS sequence"/>
</dbReference>
<dbReference type="EMBL" id="JAOPGA020001514">
    <property type="protein sequence ID" value="KAL0489101.1"/>
    <property type="molecule type" value="Genomic_DNA"/>
</dbReference>